<dbReference type="EMBL" id="JADIML010000266">
    <property type="protein sequence ID" value="MBO8464122.1"/>
    <property type="molecule type" value="Genomic_DNA"/>
</dbReference>
<reference evidence="6" key="2">
    <citation type="journal article" date="2021" name="PeerJ">
        <title>Extensive microbial diversity within the chicken gut microbiome revealed by metagenomics and culture.</title>
        <authorList>
            <person name="Gilroy R."/>
            <person name="Ravi A."/>
            <person name="Getino M."/>
            <person name="Pursley I."/>
            <person name="Horton D.L."/>
            <person name="Alikhan N.F."/>
            <person name="Baker D."/>
            <person name="Gharbi K."/>
            <person name="Hall N."/>
            <person name="Watson M."/>
            <person name="Adriaenssens E.M."/>
            <person name="Foster-Nyarko E."/>
            <person name="Jarju S."/>
            <person name="Secka A."/>
            <person name="Antonio M."/>
            <person name="Oren A."/>
            <person name="Chaudhuri R.R."/>
            <person name="La Ragione R."/>
            <person name="Hildebrand F."/>
            <person name="Pallen M.J."/>
        </authorList>
    </citation>
    <scope>NUCLEOTIDE SEQUENCE</scope>
    <source>
        <strain evidence="6">E3-2379</strain>
    </source>
</reference>
<dbReference type="FunFam" id="1.10.10.10:FF:000001">
    <property type="entry name" value="LysR family transcriptional regulator"/>
    <property type="match status" value="1"/>
</dbReference>
<sequence>MTLNQLLYFQTIAKYEHFRQASIELNLSQPSLSLSISSLEEELGLPLFERYGRNVRLTKYGEIFLDHVNTILQQCDFAKEHMKQLASNRGHIDIAYVFPLANHYVPNLVRRFLQTKGNENITFSFHQSHTSDMIEGLKSGKYDVIFGSYVEHEPDISFFPILHQELVVIVSNNHELAHCSSIDIDILEQYPIIGYDHGSGLGRKIEKFYHSKSLHPKIICESPDENSIAALVAEEFGIALVANVDCLKNHAVRILPLKGEDLYHTVYVAHRKNYYHIPSIEHFIQFIQATKNSIPS</sequence>
<keyword evidence="3" id="KW-0238">DNA-binding</keyword>
<dbReference type="GO" id="GO:0032993">
    <property type="term" value="C:protein-DNA complex"/>
    <property type="evidence" value="ECO:0007669"/>
    <property type="project" value="TreeGrafter"/>
</dbReference>
<dbReference type="GO" id="GO:0003700">
    <property type="term" value="F:DNA-binding transcription factor activity"/>
    <property type="evidence" value="ECO:0007669"/>
    <property type="project" value="InterPro"/>
</dbReference>
<keyword evidence="2" id="KW-0805">Transcription regulation</keyword>
<accession>A0A9D9I1I1</accession>
<evidence type="ECO:0000256" key="4">
    <source>
        <dbReference type="ARBA" id="ARBA00023163"/>
    </source>
</evidence>
<evidence type="ECO:0000256" key="2">
    <source>
        <dbReference type="ARBA" id="ARBA00023015"/>
    </source>
</evidence>
<dbReference type="AlphaFoldDB" id="A0A9D9I1I1"/>
<evidence type="ECO:0000313" key="7">
    <source>
        <dbReference type="Proteomes" id="UP000823618"/>
    </source>
</evidence>
<dbReference type="SUPFAM" id="SSF46785">
    <property type="entry name" value="Winged helix' DNA-binding domain"/>
    <property type="match status" value="1"/>
</dbReference>
<evidence type="ECO:0000256" key="3">
    <source>
        <dbReference type="ARBA" id="ARBA00023125"/>
    </source>
</evidence>
<dbReference type="SUPFAM" id="SSF53850">
    <property type="entry name" value="Periplasmic binding protein-like II"/>
    <property type="match status" value="1"/>
</dbReference>
<dbReference type="Pfam" id="PF03466">
    <property type="entry name" value="LysR_substrate"/>
    <property type="match status" value="1"/>
</dbReference>
<evidence type="ECO:0000259" key="5">
    <source>
        <dbReference type="PROSITE" id="PS50931"/>
    </source>
</evidence>
<dbReference type="InterPro" id="IPR000847">
    <property type="entry name" value="LysR_HTH_N"/>
</dbReference>
<dbReference type="PRINTS" id="PR00039">
    <property type="entry name" value="HTHLYSR"/>
</dbReference>
<dbReference type="Proteomes" id="UP000823618">
    <property type="component" value="Unassembled WGS sequence"/>
</dbReference>
<proteinExistence type="inferred from homology"/>
<reference evidence="6" key="1">
    <citation type="submission" date="2020-10" db="EMBL/GenBank/DDBJ databases">
        <authorList>
            <person name="Gilroy R."/>
        </authorList>
    </citation>
    <scope>NUCLEOTIDE SEQUENCE</scope>
    <source>
        <strain evidence="6">E3-2379</strain>
    </source>
</reference>
<dbReference type="PANTHER" id="PTHR30346:SF28">
    <property type="entry name" value="HTH-TYPE TRANSCRIPTIONAL REGULATOR CYNR"/>
    <property type="match status" value="1"/>
</dbReference>
<organism evidence="6 7">
    <name type="scientific">Candidatus Scybalomonas excrementavium</name>
    <dbReference type="NCBI Taxonomy" id="2840943"/>
    <lineage>
        <taxon>Bacteria</taxon>
        <taxon>Bacillati</taxon>
        <taxon>Bacillota</taxon>
        <taxon>Clostridia</taxon>
        <taxon>Lachnospirales</taxon>
        <taxon>Lachnospiraceae</taxon>
        <taxon>Lachnospiraceae incertae sedis</taxon>
        <taxon>Candidatus Scybalomonas</taxon>
    </lineage>
</organism>
<evidence type="ECO:0000313" key="6">
    <source>
        <dbReference type="EMBL" id="MBO8464122.1"/>
    </source>
</evidence>
<gene>
    <name evidence="6" type="ORF">IAC13_09345</name>
</gene>
<feature type="domain" description="HTH lysR-type" evidence="5">
    <location>
        <begin position="1"/>
        <end position="58"/>
    </location>
</feature>
<dbReference type="GO" id="GO:0003677">
    <property type="term" value="F:DNA binding"/>
    <property type="evidence" value="ECO:0007669"/>
    <property type="project" value="UniProtKB-KW"/>
</dbReference>
<evidence type="ECO:0000256" key="1">
    <source>
        <dbReference type="ARBA" id="ARBA00009437"/>
    </source>
</evidence>
<dbReference type="PANTHER" id="PTHR30346">
    <property type="entry name" value="TRANSCRIPTIONAL DUAL REGULATOR HCAR-RELATED"/>
    <property type="match status" value="1"/>
</dbReference>
<dbReference type="Gene3D" id="1.10.10.10">
    <property type="entry name" value="Winged helix-like DNA-binding domain superfamily/Winged helix DNA-binding domain"/>
    <property type="match status" value="1"/>
</dbReference>
<dbReference type="InterPro" id="IPR036390">
    <property type="entry name" value="WH_DNA-bd_sf"/>
</dbReference>
<comment type="similarity">
    <text evidence="1">Belongs to the LysR transcriptional regulatory family.</text>
</comment>
<dbReference type="InterPro" id="IPR005119">
    <property type="entry name" value="LysR_subst-bd"/>
</dbReference>
<protein>
    <submittedName>
        <fullName evidence="6">LysR family transcriptional regulator</fullName>
    </submittedName>
</protein>
<comment type="caution">
    <text evidence="6">The sequence shown here is derived from an EMBL/GenBank/DDBJ whole genome shotgun (WGS) entry which is preliminary data.</text>
</comment>
<name>A0A9D9I1I1_9FIRM</name>
<dbReference type="PROSITE" id="PS50931">
    <property type="entry name" value="HTH_LYSR"/>
    <property type="match status" value="1"/>
</dbReference>
<dbReference type="Pfam" id="PF00126">
    <property type="entry name" value="HTH_1"/>
    <property type="match status" value="1"/>
</dbReference>
<keyword evidence="4" id="KW-0804">Transcription</keyword>
<dbReference type="InterPro" id="IPR036388">
    <property type="entry name" value="WH-like_DNA-bd_sf"/>
</dbReference>
<dbReference type="Gene3D" id="3.40.190.290">
    <property type="match status" value="1"/>
</dbReference>